<gene>
    <name evidence="3" type="ORF">BK742_03635</name>
</gene>
<dbReference type="PANTHER" id="PTHR30590">
    <property type="entry name" value="INNER MEMBRANE PROTEIN"/>
    <property type="match status" value="1"/>
</dbReference>
<dbReference type="InterPro" id="IPR007349">
    <property type="entry name" value="DUF418"/>
</dbReference>
<organism evidence="3 4">
    <name type="scientific">Bacillus thuringiensis serovar pingluonsis</name>
    <dbReference type="NCBI Taxonomy" id="180881"/>
    <lineage>
        <taxon>Bacteria</taxon>
        <taxon>Bacillati</taxon>
        <taxon>Bacillota</taxon>
        <taxon>Bacilli</taxon>
        <taxon>Bacillales</taxon>
        <taxon>Bacillaceae</taxon>
        <taxon>Bacillus</taxon>
        <taxon>Bacillus cereus group</taxon>
    </lineage>
</organism>
<keyword evidence="1" id="KW-0472">Membrane</keyword>
<dbReference type="RefSeq" id="WP_061885184.1">
    <property type="nucleotide sequence ID" value="NZ_NFDL01000013.1"/>
</dbReference>
<evidence type="ECO:0000256" key="1">
    <source>
        <dbReference type="SAM" id="Phobius"/>
    </source>
</evidence>
<evidence type="ECO:0000313" key="4">
    <source>
        <dbReference type="Proteomes" id="UP000195089"/>
    </source>
</evidence>
<evidence type="ECO:0000259" key="2">
    <source>
        <dbReference type="Pfam" id="PF04235"/>
    </source>
</evidence>
<accession>A0A243BMA7</accession>
<dbReference type="Proteomes" id="UP000195089">
    <property type="component" value="Unassembled WGS sequence"/>
</dbReference>
<keyword evidence="1" id="KW-0812">Transmembrane</keyword>
<feature type="transmembrane region" description="Helical" evidence="1">
    <location>
        <begin position="64"/>
        <end position="90"/>
    </location>
</feature>
<dbReference type="EMBL" id="NFDL01000013">
    <property type="protein sequence ID" value="OTY48315.1"/>
    <property type="molecule type" value="Genomic_DNA"/>
</dbReference>
<dbReference type="PANTHER" id="PTHR30590:SF3">
    <property type="entry name" value="HYPOTHETICAL MEMBRANE SPANNING PROTEIN"/>
    <property type="match status" value="1"/>
</dbReference>
<proteinExistence type="predicted"/>
<protein>
    <recommendedName>
        <fullName evidence="2">DUF418 domain-containing protein</fullName>
    </recommendedName>
</protein>
<feature type="transmembrane region" description="Helical" evidence="1">
    <location>
        <begin position="25"/>
        <end position="43"/>
    </location>
</feature>
<feature type="transmembrane region" description="Helical" evidence="1">
    <location>
        <begin position="194"/>
        <end position="217"/>
    </location>
</feature>
<keyword evidence="1" id="KW-1133">Transmembrane helix</keyword>
<reference evidence="3 4" key="1">
    <citation type="submission" date="2016-10" db="EMBL/GenBank/DDBJ databases">
        <title>Comparative genomics of Bacillus thuringiensis reveals a path to pathogens against multiple invertebrate hosts.</title>
        <authorList>
            <person name="Zheng J."/>
            <person name="Gao Q."/>
            <person name="Liu H."/>
            <person name="Peng D."/>
            <person name="Ruan L."/>
            <person name="Sun M."/>
        </authorList>
    </citation>
    <scope>NUCLEOTIDE SEQUENCE [LARGE SCALE GENOMIC DNA]</scope>
    <source>
        <strain evidence="3">BGSC 4BX1</strain>
    </source>
</reference>
<feature type="transmembrane region" description="Helical" evidence="1">
    <location>
        <begin position="148"/>
        <end position="168"/>
    </location>
</feature>
<feature type="transmembrane region" description="Helical" evidence="1">
    <location>
        <begin position="102"/>
        <end position="128"/>
    </location>
</feature>
<dbReference type="InterPro" id="IPR052529">
    <property type="entry name" value="Bact_Transport_Assoc"/>
</dbReference>
<dbReference type="Pfam" id="PF04235">
    <property type="entry name" value="DUF418"/>
    <property type="match status" value="1"/>
</dbReference>
<feature type="transmembrane region" description="Helical" evidence="1">
    <location>
        <begin position="263"/>
        <end position="287"/>
    </location>
</feature>
<feature type="transmembrane region" description="Helical" evidence="1">
    <location>
        <begin position="237"/>
        <end position="257"/>
    </location>
</feature>
<name>A0A243BMA7_BACTU</name>
<dbReference type="AlphaFoldDB" id="A0A243BMA7"/>
<evidence type="ECO:0000313" key="3">
    <source>
        <dbReference type="EMBL" id="OTY48315.1"/>
    </source>
</evidence>
<feature type="domain" description="DUF418" evidence="2">
    <location>
        <begin position="180"/>
        <end position="302"/>
    </location>
</feature>
<comment type="caution">
    <text evidence="3">The sequence shown here is derived from an EMBL/GenBank/DDBJ whole genome shotgun (WGS) entry which is preliminary data.</text>
</comment>
<sequence>MEFKIPTANSIDASYQKFLYMLVEARFYSIFAFLFGVGFYIFITRTIAKGNKANSLFLRRMITLFIFGSLLRLFTTSEPLTFYALGRIILLSFYKVKKEINLILSIIGLICLPFVVLYKFLLIFPLILLGITAGQYRIFENILRNIKWIFIFTGVTFIFSLIAIYYQFNNVQLVPFEPVIINVDDPSVSSTNKFLGIGVKSGSLIAAWYIGILILCLQSSSIQKLFIPFKFCGRMALTNFISQFVILLIAGHTFNLFTNITLFQSLFLCLGVYLFQAIFSTIWLYYFKLGPMEWLWKVVIYLEISPFIKQKNIS</sequence>